<feature type="region of interest" description="Disordered" evidence="1">
    <location>
        <begin position="16"/>
        <end position="85"/>
    </location>
</feature>
<evidence type="ECO:0000256" key="1">
    <source>
        <dbReference type="SAM" id="MobiDB-lite"/>
    </source>
</evidence>
<reference evidence="2 3" key="1">
    <citation type="journal article" date="2015" name="Fungal Genet. Biol.">
        <title>Evolution of novel wood decay mechanisms in Agaricales revealed by the genome sequences of Fistulina hepatica and Cylindrobasidium torrendii.</title>
        <authorList>
            <person name="Floudas D."/>
            <person name="Held B.W."/>
            <person name="Riley R."/>
            <person name="Nagy L.G."/>
            <person name="Koehler G."/>
            <person name="Ransdell A.S."/>
            <person name="Younus H."/>
            <person name="Chow J."/>
            <person name="Chiniquy J."/>
            <person name="Lipzen A."/>
            <person name="Tritt A."/>
            <person name="Sun H."/>
            <person name="Haridas S."/>
            <person name="LaButti K."/>
            <person name="Ohm R.A."/>
            <person name="Kues U."/>
            <person name="Blanchette R.A."/>
            <person name="Grigoriev I.V."/>
            <person name="Minto R.E."/>
            <person name="Hibbett D.S."/>
        </authorList>
    </citation>
    <scope>NUCLEOTIDE SEQUENCE [LARGE SCALE GENOMIC DNA]</scope>
    <source>
        <strain evidence="2 3">FP15055 ss-10</strain>
    </source>
</reference>
<proteinExistence type="predicted"/>
<evidence type="ECO:0000313" key="2">
    <source>
        <dbReference type="EMBL" id="KIY63088.1"/>
    </source>
</evidence>
<protein>
    <submittedName>
        <fullName evidence="2">Uncharacterized protein</fullName>
    </submittedName>
</protein>
<dbReference type="EMBL" id="KN880722">
    <property type="protein sequence ID" value="KIY63088.1"/>
    <property type="molecule type" value="Genomic_DNA"/>
</dbReference>
<gene>
    <name evidence="2" type="ORF">CYLTODRAFT_458412</name>
</gene>
<accession>A0A0D7AXI5</accession>
<feature type="compositionally biased region" description="Polar residues" evidence="1">
    <location>
        <begin position="45"/>
        <end position="54"/>
    </location>
</feature>
<dbReference type="Proteomes" id="UP000054007">
    <property type="component" value="Unassembled WGS sequence"/>
</dbReference>
<keyword evidence="3" id="KW-1185">Reference proteome</keyword>
<organism evidence="2 3">
    <name type="scientific">Cylindrobasidium torrendii FP15055 ss-10</name>
    <dbReference type="NCBI Taxonomy" id="1314674"/>
    <lineage>
        <taxon>Eukaryota</taxon>
        <taxon>Fungi</taxon>
        <taxon>Dikarya</taxon>
        <taxon>Basidiomycota</taxon>
        <taxon>Agaricomycotina</taxon>
        <taxon>Agaricomycetes</taxon>
        <taxon>Agaricomycetidae</taxon>
        <taxon>Agaricales</taxon>
        <taxon>Marasmiineae</taxon>
        <taxon>Physalacriaceae</taxon>
        <taxon>Cylindrobasidium</taxon>
    </lineage>
</organism>
<sequence length="85" mass="9204">MPVELLGRVDRRLDVRELAPPPRRSARHAARSAEQTDIDIGSGQGNAQPDTSNAAAEPQDTGKKRKAPASAADKGYEKKTKKRRG</sequence>
<evidence type="ECO:0000313" key="3">
    <source>
        <dbReference type="Proteomes" id="UP000054007"/>
    </source>
</evidence>
<dbReference type="AlphaFoldDB" id="A0A0D7AXI5"/>
<name>A0A0D7AXI5_9AGAR</name>